<evidence type="ECO:0000313" key="3">
    <source>
        <dbReference type="Proteomes" id="UP001160148"/>
    </source>
</evidence>
<accession>A0AAV0WN19</accession>
<feature type="compositionally biased region" description="Acidic residues" evidence="1">
    <location>
        <begin position="59"/>
        <end position="90"/>
    </location>
</feature>
<gene>
    <name evidence="2" type="ORF">MEUPH1_LOCUS13004</name>
</gene>
<reference evidence="2 3" key="1">
    <citation type="submission" date="2023-01" db="EMBL/GenBank/DDBJ databases">
        <authorList>
            <person name="Whitehead M."/>
        </authorList>
    </citation>
    <scope>NUCLEOTIDE SEQUENCE [LARGE SCALE GENOMIC DNA]</scope>
</reference>
<sequence length="90" mass="10250">MSNYCRKKSFYAGYLAKFMFTKHCRSHNLDPTTEFFKHAGILYHMDNTEHHTFINGDNGDGDEDSGEDDEDSGDNDDDSGDNDDDEEQDG</sequence>
<protein>
    <submittedName>
        <fullName evidence="2">Uncharacterized protein</fullName>
    </submittedName>
</protein>
<feature type="region of interest" description="Disordered" evidence="1">
    <location>
        <begin position="50"/>
        <end position="90"/>
    </location>
</feature>
<evidence type="ECO:0000313" key="2">
    <source>
        <dbReference type="EMBL" id="CAI6357374.1"/>
    </source>
</evidence>
<evidence type="ECO:0000256" key="1">
    <source>
        <dbReference type="SAM" id="MobiDB-lite"/>
    </source>
</evidence>
<name>A0AAV0WN19_9HEMI</name>
<dbReference type="Proteomes" id="UP001160148">
    <property type="component" value="Unassembled WGS sequence"/>
</dbReference>
<comment type="caution">
    <text evidence="2">The sequence shown here is derived from an EMBL/GenBank/DDBJ whole genome shotgun (WGS) entry which is preliminary data.</text>
</comment>
<proteinExistence type="predicted"/>
<dbReference type="EMBL" id="CARXXK010000002">
    <property type="protein sequence ID" value="CAI6357374.1"/>
    <property type="molecule type" value="Genomic_DNA"/>
</dbReference>
<dbReference type="AlphaFoldDB" id="A0AAV0WN19"/>
<keyword evidence="3" id="KW-1185">Reference proteome</keyword>
<organism evidence="2 3">
    <name type="scientific">Macrosiphum euphorbiae</name>
    <name type="common">potato aphid</name>
    <dbReference type="NCBI Taxonomy" id="13131"/>
    <lineage>
        <taxon>Eukaryota</taxon>
        <taxon>Metazoa</taxon>
        <taxon>Ecdysozoa</taxon>
        <taxon>Arthropoda</taxon>
        <taxon>Hexapoda</taxon>
        <taxon>Insecta</taxon>
        <taxon>Pterygota</taxon>
        <taxon>Neoptera</taxon>
        <taxon>Paraneoptera</taxon>
        <taxon>Hemiptera</taxon>
        <taxon>Sternorrhyncha</taxon>
        <taxon>Aphidomorpha</taxon>
        <taxon>Aphidoidea</taxon>
        <taxon>Aphididae</taxon>
        <taxon>Macrosiphini</taxon>
        <taxon>Macrosiphum</taxon>
    </lineage>
</organism>